<accession>A0A645DYV8</accession>
<name>A0A645DYV8_9ZZZZ</name>
<feature type="compositionally biased region" description="Basic and acidic residues" evidence="1">
    <location>
        <begin position="73"/>
        <end position="82"/>
    </location>
</feature>
<feature type="compositionally biased region" description="Basic and acidic residues" evidence="1">
    <location>
        <begin position="220"/>
        <end position="236"/>
    </location>
</feature>
<protein>
    <submittedName>
        <fullName evidence="2">Uncharacterized protein</fullName>
    </submittedName>
</protein>
<organism evidence="2">
    <name type="scientific">bioreactor metagenome</name>
    <dbReference type="NCBI Taxonomy" id="1076179"/>
    <lineage>
        <taxon>unclassified sequences</taxon>
        <taxon>metagenomes</taxon>
        <taxon>ecological metagenomes</taxon>
    </lineage>
</organism>
<feature type="compositionally biased region" description="Basic and acidic residues" evidence="1">
    <location>
        <begin position="1"/>
        <end position="16"/>
    </location>
</feature>
<evidence type="ECO:0000313" key="2">
    <source>
        <dbReference type="EMBL" id="MPM94704.1"/>
    </source>
</evidence>
<feature type="compositionally biased region" description="Basic and acidic residues" evidence="1">
    <location>
        <begin position="163"/>
        <end position="191"/>
    </location>
</feature>
<dbReference type="AlphaFoldDB" id="A0A645DYV8"/>
<feature type="compositionally biased region" description="Basic and acidic residues" evidence="1">
    <location>
        <begin position="103"/>
        <end position="115"/>
    </location>
</feature>
<feature type="region of interest" description="Disordered" evidence="1">
    <location>
        <begin position="1"/>
        <end position="259"/>
    </location>
</feature>
<gene>
    <name evidence="2" type="ORF">SDC9_141852</name>
</gene>
<comment type="caution">
    <text evidence="2">The sequence shown here is derived from an EMBL/GenBank/DDBJ whole genome shotgun (WGS) entry which is preliminary data.</text>
</comment>
<dbReference type="EMBL" id="VSSQ01041297">
    <property type="protein sequence ID" value="MPM94704.1"/>
    <property type="molecule type" value="Genomic_DNA"/>
</dbReference>
<sequence>MRSSDRFRRPFRRPGDRQSGPFRGRCQNHPRRHRPVGDQQEQDRHAGCGGQYQRGADRAQPRSDLQGIQGMVRADRRMEGKISADLPGETRPCPTAIRGGTARSDDQRRCRDRAGRGPAPDVGNPVLSLQAPPPVAEFGRSRGDGLRAAGGDGRQSGAALCDGDQHRWRRQFPDEHPGTGHALRRIDQREDGDPEQSAPRHGGAVGRPLLRQLPRQYRARQPEGRRLLPGFRDHRQGLRHSRAGGPDPGRAARRHPRNA</sequence>
<evidence type="ECO:0000256" key="1">
    <source>
        <dbReference type="SAM" id="MobiDB-lite"/>
    </source>
</evidence>
<proteinExistence type="predicted"/>
<reference evidence="2" key="1">
    <citation type="submission" date="2019-08" db="EMBL/GenBank/DDBJ databases">
        <authorList>
            <person name="Kucharzyk K."/>
            <person name="Murdoch R.W."/>
            <person name="Higgins S."/>
            <person name="Loffler F."/>
        </authorList>
    </citation>
    <scope>NUCLEOTIDE SEQUENCE</scope>
</reference>
<feature type="compositionally biased region" description="Low complexity" evidence="1">
    <location>
        <begin position="207"/>
        <end position="216"/>
    </location>
</feature>